<dbReference type="Pfam" id="PF13280">
    <property type="entry name" value="WYL"/>
    <property type="match status" value="1"/>
</dbReference>
<dbReference type="KEGG" id="gtl:EP073_10760"/>
<dbReference type="InterPro" id="IPR026881">
    <property type="entry name" value="WYL_dom"/>
</dbReference>
<sequence>MDILSSVGVPVFAEKGSGGGFSIMEEYTLSRAVFSQAERNGLLNALGALKAAQYPETERLIEKLGAVFRQTGTSDRIEIDFSPWGSPENKGKQRLDLIRNALRLRKLISFEYVNAEGGRSVREAEPDRLIFRDYTWYLSAFCRKRNEYRTFRTSRMKNVTVSDETCPERPAISAVKNNAEEPAVKIVLRFNEKILSRIWDLFDDSLISRMPEGDCRLEAELPDSEWLYSFLLSLGSNAEVIEPPHIRKEVALRLRGALIYYTD</sequence>
<feature type="domain" description="WYL" evidence="1">
    <location>
        <begin position="95"/>
        <end position="161"/>
    </location>
</feature>
<protein>
    <submittedName>
        <fullName evidence="3">YafY family transcriptional regulator</fullName>
    </submittedName>
</protein>
<dbReference type="PANTHER" id="PTHR34580">
    <property type="match status" value="1"/>
</dbReference>
<evidence type="ECO:0000313" key="3">
    <source>
        <dbReference type="EMBL" id="QAR33863.1"/>
    </source>
</evidence>
<proteinExistence type="predicted"/>
<dbReference type="PROSITE" id="PS52050">
    <property type="entry name" value="WYL"/>
    <property type="match status" value="1"/>
</dbReference>
<dbReference type="EMBL" id="CP035108">
    <property type="protein sequence ID" value="QAR33863.1"/>
    <property type="molecule type" value="Genomic_DNA"/>
</dbReference>
<gene>
    <name evidence="3" type="ORF">EP073_10760</name>
</gene>
<dbReference type="AlphaFoldDB" id="A0A410K0G8"/>
<dbReference type="InterPro" id="IPR057727">
    <property type="entry name" value="WCX_dom"/>
</dbReference>
<feature type="domain" description="WCX" evidence="2">
    <location>
        <begin position="183"/>
        <end position="258"/>
    </location>
</feature>
<evidence type="ECO:0000259" key="1">
    <source>
        <dbReference type="Pfam" id="PF13280"/>
    </source>
</evidence>
<keyword evidence="4" id="KW-1185">Reference proteome</keyword>
<organism evidence="3 4">
    <name type="scientific">Geovibrio thiophilus</name>
    <dbReference type="NCBI Taxonomy" id="139438"/>
    <lineage>
        <taxon>Bacteria</taxon>
        <taxon>Pseudomonadati</taxon>
        <taxon>Deferribacterota</taxon>
        <taxon>Deferribacteres</taxon>
        <taxon>Deferribacterales</taxon>
        <taxon>Geovibrionaceae</taxon>
        <taxon>Geovibrio</taxon>
    </lineage>
</organism>
<name>A0A410K0G8_9BACT</name>
<dbReference type="Proteomes" id="UP000287502">
    <property type="component" value="Chromosome"/>
</dbReference>
<dbReference type="InterPro" id="IPR051534">
    <property type="entry name" value="CBASS_pafABC_assoc_protein"/>
</dbReference>
<evidence type="ECO:0000313" key="4">
    <source>
        <dbReference type="Proteomes" id="UP000287502"/>
    </source>
</evidence>
<reference evidence="3 4" key="1">
    <citation type="submission" date="2019-01" db="EMBL/GenBank/DDBJ databases">
        <title>Geovibrio thiophilus DSM 11263, complete genome.</title>
        <authorList>
            <person name="Spring S."/>
            <person name="Bunk B."/>
            <person name="Sproer C."/>
        </authorList>
    </citation>
    <scope>NUCLEOTIDE SEQUENCE [LARGE SCALE GENOMIC DNA]</scope>
    <source>
        <strain evidence="3 4">DSM 11263</strain>
    </source>
</reference>
<accession>A0A410K0G8</accession>
<dbReference type="PANTHER" id="PTHR34580:SF1">
    <property type="entry name" value="PROTEIN PAFC"/>
    <property type="match status" value="1"/>
</dbReference>
<dbReference type="Pfam" id="PF25583">
    <property type="entry name" value="WCX"/>
    <property type="match status" value="1"/>
</dbReference>
<dbReference type="OrthoDB" id="9815009at2"/>
<evidence type="ECO:0000259" key="2">
    <source>
        <dbReference type="Pfam" id="PF25583"/>
    </source>
</evidence>